<protein>
    <recommendedName>
        <fullName evidence="5">Asteroid domain-containing protein</fullName>
    </recommendedName>
</protein>
<evidence type="ECO:0000256" key="2">
    <source>
        <dbReference type="SAM" id="MobiDB-lite"/>
    </source>
</evidence>
<feature type="region of interest" description="Disordered" evidence="2">
    <location>
        <begin position="499"/>
        <end position="521"/>
    </location>
</feature>
<sequence length="839" mass="93332">MGVHGLTTYLRENKRKLSTTTTVRTQEIPQIPIHFVIDGWSFIYELHLKSGFPWVYGGEYPEYTRLVRTVTEAWVDLGFRLSFVFDGPCPAIKFGTEISRTAKAFIEPSLLFFRTSSTSRSTARFLAESRIIPPLSYNATINALLAVRESTDAVDVHFADEEGDAYAVELAGRLGAYVVGNDSDFVILNTEGYLGYAHLEEMVWTCNVLEEDHEANPDDDFVQVSRKRGPIKVKDPKLGRGVIPPEDRTDLSFTFTAYSPSTLASHLHIPITLLPLLGALVGNDFSNQNALPGRQVQQLFFERRMTLSARIDLVAATLQSIISNAQQKRKTKYQVDSVMDLINITVNALLNRSPTTMGTGEIDAVVDRIVESTLQYAITKYEGQDGTLWPSTLCALHEPDVCPMLPIFSRRIAAGDWQEDDMESKELLIRDEVRKLLLEAYRSGKLSPMLVDCLNTGTFWPRFFLENPDVESVSRMTRPIRQWCCSILHDAVGLPEFTEEEAGGVENSDGVKEEESDADDDELIDVVEENSEEDEDLLAPLRGALRQLKTDENEGSTNVSDPSYTLNPSPAPQAKRNVRVTEYVRRGTRVADEILEIPLLADLLEAMPDSLKVDSSSPIPLLLQSPHQRLAVMIRLLENNSSLSIEHIPPQKVLAVLALRWVVRSLHERAQQIGSKDSQSACWTAREGRCFLASFSAPSEPTETQIKNHHPPILDRHVQLTAQILQTMDAIEQLAQVLLLTEQVPSTSHLFSGRNFHNYLTADTPLGDGAMKELWDHAVEGVEGCFGEDRQKKRKVKTKISDGVQKPTPPGTPTKTPGKAGTGGRLKGGVFDLLGDAEA</sequence>
<dbReference type="PANTHER" id="PTHR15665:SF1">
    <property type="entry name" value="PROTEIN ASTEROID HOMOLOG 1"/>
    <property type="match status" value="1"/>
</dbReference>
<dbReference type="PANTHER" id="PTHR15665">
    <property type="entry name" value="ASTEROID PROTEIN"/>
    <property type="match status" value="1"/>
</dbReference>
<dbReference type="Gene3D" id="3.40.50.1010">
    <property type="entry name" value="5'-nuclease"/>
    <property type="match status" value="1"/>
</dbReference>
<organism evidence="3 4">
    <name type="scientific">Moniliophthora roreri</name>
    <name type="common">Frosty pod rot fungus</name>
    <name type="synonym">Monilia roreri</name>
    <dbReference type="NCBI Taxonomy" id="221103"/>
    <lineage>
        <taxon>Eukaryota</taxon>
        <taxon>Fungi</taxon>
        <taxon>Dikarya</taxon>
        <taxon>Basidiomycota</taxon>
        <taxon>Agaricomycotina</taxon>
        <taxon>Agaricomycetes</taxon>
        <taxon>Agaricomycetidae</taxon>
        <taxon>Agaricales</taxon>
        <taxon>Marasmiineae</taxon>
        <taxon>Marasmiaceae</taxon>
        <taxon>Moniliophthora</taxon>
    </lineage>
</organism>
<dbReference type="EMBL" id="LATX01002469">
    <property type="protein sequence ID" value="KTB28622.1"/>
    <property type="molecule type" value="Genomic_DNA"/>
</dbReference>
<reference evidence="3 4" key="1">
    <citation type="submission" date="2015-12" db="EMBL/GenBank/DDBJ databases">
        <title>Draft genome sequence of Moniliophthora roreri, the causal agent of frosty pod rot of cacao.</title>
        <authorList>
            <person name="Aime M.C."/>
            <person name="Diaz-Valderrama J.R."/>
            <person name="Kijpornyongpan T."/>
            <person name="Phillips-Mora W."/>
        </authorList>
    </citation>
    <scope>NUCLEOTIDE SEQUENCE [LARGE SCALE GENOMIC DNA]</scope>
    <source>
        <strain evidence="3 4">MCA 2952</strain>
    </source>
</reference>
<dbReference type="InterPro" id="IPR026832">
    <property type="entry name" value="Asteroid"/>
</dbReference>
<name>A0A0W0EX06_MONRR</name>
<evidence type="ECO:0000313" key="3">
    <source>
        <dbReference type="EMBL" id="KTB28622.1"/>
    </source>
</evidence>
<dbReference type="eggNOG" id="ENOG502QQRA">
    <property type="taxonomic scope" value="Eukaryota"/>
</dbReference>
<feature type="compositionally biased region" description="Polar residues" evidence="2">
    <location>
        <begin position="555"/>
        <end position="568"/>
    </location>
</feature>
<feature type="region of interest" description="Disordered" evidence="2">
    <location>
        <begin position="548"/>
        <end position="573"/>
    </location>
</feature>
<proteinExistence type="inferred from homology"/>
<evidence type="ECO:0000256" key="1">
    <source>
        <dbReference type="ARBA" id="ARBA00007398"/>
    </source>
</evidence>
<dbReference type="InterPro" id="IPR029060">
    <property type="entry name" value="PIN-like_dom_sf"/>
</dbReference>
<comment type="similarity">
    <text evidence="1">Belongs to the asteroid family.</text>
</comment>
<feature type="compositionally biased region" description="Acidic residues" evidence="2">
    <location>
        <begin position="512"/>
        <end position="521"/>
    </location>
</feature>
<dbReference type="Proteomes" id="UP000054988">
    <property type="component" value="Unassembled WGS sequence"/>
</dbReference>
<dbReference type="AlphaFoldDB" id="A0A0W0EX06"/>
<gene>
    <name evidence="3" type="ORF">WG66_18825</name>
</gene>
<dbReference type="SUPFAM" id="SSF88723">
    <property type="entry name" value="PIN domain-like"/>
    <property type="match status" value="1"/>
</dbReference>
<comment type="caution">
    <text evidence="3">The sequence shown here is derived from an EMBL/GenBank/DDBJ whole genome shotgun (WGS) entry which is preliminary data.</text>
</comment>
<evidence type="ECO:0000313" key="4">
    <source>
        <dbReference type="Proteomes" id="UP000054988"/>
    </source>
</evidence>
<accession>A0A0W0EX06</accession>
<feature type="region of interest" description="Disordered" evidence="2">
    <location>
        <begin position="790"/>
        <end position="827"/>
    </location>
</feature>
<evidence type="ECO:0008006" key="5">
    <source>
        <dbReference type="Google" id="ProtNLM"/>
    </source>
</evidence>